<evidence type="ECO:0000256" key="5">
    <source>
        <dbReference type="ARBA" id="ARBA00023136"/>
    </source>
</evidence>
<protein>
    <submittedName>
        <fullName evidence="9">LPS biosynthesis protein</fullName>
    </submittedName>
</protein>
<evidence type="ECO:0000256" key="4">
    <source>
        <dbReference type="ARBA" id="ARBA00022989"/>
    </source>
</evidence>
<comment type="subcellular location">
    <subcellularLocation>
        <location evidence="1">Cell membrane</location>
        <topology evidence="1">Multi-pass membrane protein</topology>
    </subcellularLocation>
</comment>
<dbReference type="Pfam" id="PF02706">
    <property type="entry name" value="Wzz"/>
    <property type="match status" value="1"/>
</dbReference>
<evidence type="ECO:0000256" key="2">
    <source>
        <dbReference type="ARBA" id="ARBA00022475"/>
    </source>
</evidence>
<feature type="domain" description="Polysaccharide chain length determinant N-terminal" evidence="8">
    <location>
        <begin position="10"/>
        <end position="89"/>
    </location>
</feature>
<keyword evidence="3 7" id="KW-0812">Transmembrane</keyword>
<dbReference type="PANTHER" id="PTHR32309">
    <property type="entry name" value="TYROSINE-PROTEIN KINASE"/>
    <property type="match status" value="1"/>
</dbReference>
<evidence type="ECO:0000313" key="10">
    <source>
        <dbReference type="Proteomes" id="UP000095200"/>
    </source>
</evidence>
<keyword evidence="10" id="KW-1185">Reference proteome</keyword>
<dbReference type="PANTHER" id="PTHR32309:SF13">
    <property type="entry name" value="FERRIC ENTEROBACTIN TRANSPORT PROTEIN FEPE"/>
    <property type="match status" value="1"/>
</dbReference>
<evidence type="ECO:0000256" key="3">
    <source>
        <dbReference type="ARBA" id="ARBA00022692"/>
    </source>
</evidence>
<feature type="transmembrane region" description="Helical" evidence="7">
    <location>
        <begin position="17"/>
        <end position="37"/>
    </location>
</feature>
<evidence type="ECO:0000313" key="9">
    <source>
        <dbReference type="EMBL" id="GAU08917.1"/>
    </source>
</evidence>
<name>A0A194AFR0_9BACT</name>
<feature type="coiled-coil region" evidence="6">
    <location>
        <begin position="174"/>
        <end position="237"/>
    </location>
</feature>
<dbReference type="AlphaFoldDB" id="A0A194AFR0"/>
<keyword evidence="4 7" id="KW-1133">Transmembrane helix</keyword>
<feature type="transmembrane region" description="Helical" evidence="7">
    <location>
        <begin position="468"/>
        <end position="489"/>
    </location>
</feature>
<organism evidence="9 10">
    <name type="scientific">Desulfoplanes formicivorans</name>
    <dbReference type="NCBI Taxonomy" id="1592317"/>
    <lineage>
        <taxon>Bacteria</taxon>
        <taxon>Pseudomonadati</taxon>
        <taxon>Thermodesulfobacteriota</taxon>
        <taxon>Desulfovibrionia</taxon>
        <taxon>Desulfovibrionales</taxon>
        <taxon>Desulfoplanaceae</taxon>
        <taxon>Desulfoplanes</taxon>
    </lineage>
</organism>
<dbReference type="GO" id="GO:0004713">
    <property type="term" value="F:protein tyrosine kinase activity"/>
    <property type="evidence" value="ECO:0007669"/>
    <property type="project" value="TreeGrafter"/>
</dbReference>
<dbReference type="Proteomes" id="UP000095200">
    <property type="component" value="Unassembled WGS sequence"/>
</dbReference>
<gene>
    <name evidence="9" type="ORF">DPF_1636</name>
</gene>
<sequence>MQDNMHSFKKVFKRRKWYFIIPLCSIIIISIFIAFVIPPKYTSKATILIETQVVPEDLVRSTITGLIEARLHSLSQRVLSVPNLSKIIDQYGLYENIRANHTNQELVEKLRQSIELTPITTQWGKRSDQLATTAFEIGFTGRDPQTVAKVTSKLTSIFLEANVHDREAKAQTTVDFLTKQQQSLRMEIAEKEQAIAAFKNKHPSELPEMIQSNRNTMERLAQQIELKESELRRITDHKALLEGQLATIDPYIFDNASDTDVATLKRRYTALKATLSENHPDMLILKNKIAALEHDSTGYDNRPDLQAELQELQAQKVILEKQYSSLHPDLIALNKKIKTLKEQLALPQESVTPSQAPKLRPNNPVYLNTAHQIQKIAIDIRETKKDLRDLKKNYALYAKRVENTPRIEQEYKALMRGYANAQQQFETISARLMVAQQALMLEEDRMAEKMTIISPPFVPEKPSSPNRLAILFLGCALAFAGGLAMVAVAENLDHSVHDAHELAELAGQPVMAVIPVIATSREKMFRKMKMFAIPSGIILTVVAGLLVVHLFYRPLNVLWIQLSHKFNIMF</sequence>
<dbReference type="EMBL" id="BDFE01000016">
    <property type="protein sequence ID" value="GAU08917.1"/>
    <property type="molecule type" value="Genomic_DNA"/>
</dbReference>
<evidence type="ECO:0000256" key="7">
    <source>
        <dbReference type="SAM" id="Phobius"/>
    </source>
</evidence>
<dbReference type="STRING" id="1592317.DPF_1636"/>
<keyword evidence="6" id="KW-0175">Coiled coil</keyword>
<dbReference type="GO" id="GO:0005886">
    <property type="term" value="C:plasma membrane"/>
    <property type="evidence" value="ECO:0007669"/>
    <property type="project" value="UniProtKB-SubCell"/>
</dbReference>
<comment type="caution">
    <text evidence="9">The sequence shown here is derived from an EMBL/GenBank/DDBJ whole genome shotgun (WGS) entry which is preliminary data.</text>
</comment>
<feature type="transmembrane region" description="Helical" evidence="7">
    <location>
        <begin position="531"/>
        <end position="552"/>
    </location>
</feature>
<proteinExistence type="predicted"/>
<feature type="coiled-coil region" evidence="6">
    <location>
        <begin position="373"/>
        <end position="400"/>
    </location>
</feature>
<dbReference type="InterPro" id="IPR050445">
    <property type="entry name" value="Bact_polysacc_biosynth/exp"/>
</dbReference>
<evidence type="ECO:0000256" key="1">
    <source>
        <dbReference type="ARBA" id="ARBA00004651"/>
    </source>
</evidence>
<keyword evidence="5 7" id="KW-0472">Membrane</keyword>
<keyword evidence="2" id="KW-1003">Cell membrane</keyword>
<evidence type="ECO:0000256" key="6">
    <source>
        <dbReference type="SAM" id="Coils"/>
    </source>
</evidence>
<accession>A0A194AFR0</accession>
<evidence type="ECO:0000259" key="8">
    <source>
        <dbReference type="Pfam" id="PF02706"/>
    </source>
</evidence>
<reference evidence="10" key="1">
    <citation type="submission" date="2016-06" db="EMBL/GenBank/DDBJ databases">
        <title>Draft genome sequence of Desulfoplanes formicivorans strain Pf12B.</title>
        <authorList>
            <person name="Watanabe M."/>
            <person name="Kojima H."/>
            <person name="Fukui M."/>
        </authorList>
    </citation>
    <scope>NUCLEOTIDE SEQUENCE [LARGE SCALE GENOMIC DNA]</scope>
    <source>
        <strain evidence="10">Pf12B</strain>
    </source>
</reference>
<dbReference type="InterPro" id="IPR003856">
    <property type="entry name" value="LPS_length_determ_N"/>
</dbReference>